<comment type="caution">
    <text evidence="4">The sequence shown here is derived from an EMBL/GenBank/DDBJ whole genome shotgun (WGS) entry which is preliminary data.</text>
</comment>
<keyword evidence="1" id="KW-0433">Leucine-rich repeat</keyword>
<dbReference type="SUPFAM" id="SSF52058">
    <property type="entry name" value="L domain-like"/>
    <property type="match status" value="2"/>
</dbReference>
<dbReference type="Pfam" id="PF13306">
    <property type="entry name" value="LRR_5"/>
    <property type="match status" value="1"/>
</dbReference>
<dbReference type="InterPro" id="IPR026906">
    <property type="entry name" value="LRR_5"/>
</dbReference>
<feature type="transmembrane region" description="Helical" evidence="3">
    <location>
        <begin position="705"/>
        <end position="728"/>
    </location>
</feature>
<evidence type="ECO:0000256" key="3">
    <source>
        <dbReference type="SAM" id="Phobius"/>
    </source>
</evidence>
<dbReference type="PROSITE" id="PS51450">
    <property type="entry name" value="LRR"/>
    <property type="match status" value="6"/>
</dbReference>
<evidence type="ECO:0000313" key="4">
    <source>
        <dbReference type="EMBL" id="MFH4974122.1"/>
    </source>
</evidence>
<dbReference type="PANTHER" id="PTHR24366">
    <property type="entry name" value="IG(IMMUNOGLOBULIN) AND LRR(LEUCINE RICH REPEAT) DOMAINS"/>
    <property type="match status" value="1"/>
</dbReference>
<keyword evidence="2" id="KW-0677">Repeat</keyword>
<accession>A0ABD6EC99</accession>
<dbReference type="PANTHER" id="PTHR24366:SF96">
    <property type="entry name" value="LEUCINE RICH REPEAT CONTAINING 53"/>
    <property type="match status" value="1"/>
</dbReference>
<keyword evidence="5" id="KW-1185">Reference proteome</keyword>
<dbReference type="AlphaFoldDB" id="A0ABD6EC99"/>
<gene>
    <name evidence="4" type="ORF">AB6A40_000831</name>
</gene>
<dbReference type="InterPro" id="IPR003591">
    <property type="entry name" value="Leu-rich_rpt_typical-subtyp"/>
</dbReference>
<evidence type="ECO:0000256" key="2">
    <source>
        <dbReference type="ARBA" id="ARBA00022737"/>
    </source>
</evidence>
<dbReference type="InterPro" id="IPR032675">
    <property type="entry name" value="LRR_dom_sf"/>
</dbReference>
<keyword evidence="3" id="KW-0472">Membrane</keyword>
<dbReference type="FunFam" id="3.80.10.10:FF:001164">
    <property type="entry name" value="GH01279p"/>
    <property type="match status" value="1"/>
</dbReference>
<keyword evidence="3" id="KW-1133">Transmembrane helix</keyword>
<reference evidence="4 5" key="1">
    <citation type="submission" date="2024-08" db="EMBL/GenBank/DDBJ databases">
        <title>Gnathostoma spinigerum genome.</title>
        <authorList>
            <person name="Gonzalez-Bertolin B."/>
            <person name="Monzon S."/>
            <person name="Zaballos A."/>
            <person name="Jimenez P."/>
            <person name="Dekumyoy P."/>
            <person name="Varona S."/>
            <person name="Cuesta I."/>
            <person name="Sumanam S."/>
            <person name="Adisakwattana P."/>
            <person name="Gasser R.B."/>
            <person name="Hernandez-Gonzalez A."/>
            <person name="Young N.D."/>
            <person name="Perteguer M.J."/>
        </authorList>
    </citation>
    <scope>NUCLEOTIDE SEQUENCE [LARGE SCALE GENOMIC DNA]</scope>
    <source>
        <strain evidence="4">AL3</strain>
        <tissue evidence="4">Liver</tissue>
    </source>
</reference>
<organism evidence="4 5">
    <name type="scientific">Gnathostoma spinigerum</name>
    <dbReference type="NCBI Taxonomy" id="75299"/>
    <lineage>
        <taxon>Eukaryota</taxon>
        <taxon>Metazoa</taxon>
        <taxon>Ecdysozoa</taxon>
        <taxon>Nematoda</taxon>
        <taxon>Chromadorea</taxon>
        <taxon>Rhabditida</taxon>
        <taxon>Spirurina</taxon>
        <taxon>Gnathostomatomorpha</taxon>
        <taxon>Gnathostomatoidea</taxon>
        <taxon>Gnathostomatidae</taxon>
        <taxon>Gnathostoma</taxon>
    </lineage>
</organism>
<evidence type="ECO:0000313" key="5">
    <source>
        <dbReference type="Proteomes" id="UP001608902"/>
    </source>
</evidence>
<sequence>MTVITLTDSSNIQSFLKLLIVHITILSNILHCSFGCPHFTISACKCEDLHQGIRLNCSNSDAYHVMQTVRANQAALGLIHHFELRSANLRHIPAAFFAGLYIKKLDLAHNQLTEIDANAFLGMPFDVLNELLLNNNNLSTLPSTALVPLTALLKIDLSNNSITDLTIQNTLPSLPKLYDINLADNKICTVHRSVFDNVKNVIQTINLGRNCLNNVPASAIRGFKQLMSLHLHGNNISSLDPLAFMNLPQLNLLNLASNNIKSIHRQAFLNVPALRYFYLSNNGITEVYAHEFGSFGQLEMLDLTANLLIRIPTGAFADLPNLRQLYLGENRITTLEVGSFSNSSIIMLVLSSNRLRELNEGVFEGMNNLQQLSLKDNEIKSIDQNVFFSNPNLAMIDLSHNELIDLPSSLLITQLNVLLVDLSFNKMIRTPYGAFSRRVKTVLLNENPLVCTEKVHMLQEGVGVYIPDNNDVVCSEIHRISQNSMENTEFLQSSQESELRTNATSTSYFRRLDSLNRLKITPKRIEFSSTNNPLTMPTIIRSQLRPVDESINVDSKNDNSRLRQIPILMLNQSGSNPNASDAEIDLFQTDFDDHLSPYNPNAIHPLPVPFLSRPPKIYPAFVASSSRQPQVTKQTLPPSIVLAPIDEFGSSHSVSESDNTHQKEMVEEFQLNRNPDSKPNKMQDIGEQFLRSGSTEERRIAAPTLIITICLSTVGMVMFSVLVGLCIAKHRHMRRLGTSSIGSATAARTDAYVSAQAAQLNMVYDTTHRKRGTLTHLDDGHSWMYSPSSYAGSYYR</sequence>
<dbReference type="InterPro" id="IPR001611">
    <property type="entry name" value="Leu-rich_rpt"/>
</dbReference>
<evidence type="ECO:0000256" key="1">
    <source>
        <dbReference type="ARBA" id="ARBA00022614"/>
    </source>
</evidence>
<dbReference type="EMBL" id="JBGFUD010000263">
    <property type="protein sequence ID" value="MFH4974122.1"/>
    <property type="molecule type" value="Genomic_DNA"/>
</dbReference>
<dbReference type="SMART" id="SM00369">
    <property type="entry name" value="LRR_TYP"/>
    <property type="match status" value="14"/>
</dbReference>
<keyword evidence="3" id="KW-0812">Transmembrane</keyword>
<proteinExistence type="predicted"/>
<dbReference type="Gene3D" id="3.80.10.10">
    <property type="entry name" value="Ribonuclease Inhibitor"/>
    <property type="match status" value="3"/>
</dbReference>
<dbReference type="Pfam" id="PF13855">
    <property type="entry name" value="LRR_8"/>
    <property type="match status" value="3"/>
</dbReference>
<dbReference type="Proteomes" id="UP001608902">
    <property type="component" value="Unassembled WGS sequence"/>
</dbReference>
<protein>
    <submittedName>
        <fullName evidence="4">Uncharacterized protein</fullName>
    </submittedName>
</protein>
<name>A0ABD6EC99_9BILA</name>